<dbReference type="Pfam" id="PF03446">
    <property type="entry name" value="NAD_binding_2"/>
    <property type="match status" value="1"/>
</dbReference>
<evidence type="ECO:0000259" key="4">
    <source>
        <dbReference type="Pfam" id="PF21761"/>
    </source>
</evidence>
<dbReference type="GO" id="GO:0000785">
    <property type="term" value="C:chromatin"/>
    <property type="evidence" value="ECO:0007669"/>
    <property type="project" value="TreeGrafter"/>
</dbReference>
<evidence type="ECO:0000259" key="3">
    <source>
        <dbReference type="Pfam" id="PF03446"/>
    </source>
</evidence>
<organism evidence="5 6">
    <name type="scientific">Phytoactinopolyspora alkaliphila</name>
    <dbReference type="NCBI Taxonomy" id="1783498"/>
    <lineage>
        <taxon>Bacteria</taxon>
        <taxon>Bacillati</taxon>
        <taxon>Actinomycetota</taxon>
        <taxon>Actinomycetes</taxon>
        <taxon>Jiangellales</taxon>
        <taxon>Jiangellaceae</taxon>
        <taxon>Phytoactinopolyspora</taxon>
    </lineage>
</organism>
<dbReference type="GO" id="GO:0016491">
    <property type="term" value="F:oxidoreductase activity"/>
    <property type="evidence" value="ECO:0007669"/>
    <property type="project" value="UniProtKB-KW"/>
</dbReference>
<dbReference type="Gene3D" id="3.40.50.720">
    <property type="entry name" value="NAD(P)-binding Rossmann-like Domain"/>
    <property type="match status" value="1"/>
</dbReference>
<protein>
    <submittedName>
        <fullName evidence="5">NAD(P)-dependent oxidoreductase</fullName>
    </submittedName>
</protein>
<dbReference type="InterPro" id="IPR015815">
    <property type="entry name" value="HIBADH-related"/>
</dbReference>
<dbReference type="AlphaFoldDB" id="A0A6N9YGE0"/>
<keyword evidence="2" id="KW-0560">Oxidoreductase</keyword>
<dbReference type="SUPFAM" id="SSF51735">
    <property type="entry name" value="NAD(P)-binding Rossmann-fold domains"/>
    <property type="match status" value="1"/>
</dbReference>
<dbReference type="EMBL" id="JAAGOB010000001">
    <property type="protein sequence ID" value="NED94076.1"/>
    <property type="molecule type" value="Genomic_DNA"/>
</dbReference>
<dbReference type="InterPro" id="IPR013328">
    <property type="entry name" value="6PGD_dom2"/>
</dbReference>
<dbReference type="GO" id="GO:0050661">
    <property type="term" value="F:NADP binding"/>
    <property type="evidence" value="ECO:0007669"/>
    <property type="project" value="InterPro"/>
</dbReference>
<dbReference type="Pfam" id="PF21761">
    <property type="entry name" value="RedAm-like_C"/>
    <property type="match status" value="1"/>
</dbReference>
<dbReference type="GO" id="GO:0003677">
    <property type="term" value="F:DNA binding"/>
    <property type="evidence" value="ECO:0007669"/>
    <property type="project" value="TreeGrafter"/>
</dbReference>
<dbReference type="GO" id="GO:0140673">
    <property type="term" value="P:transcription elongation-coupled chromatin remodeling"/>
    <property type="evidence" value="ECO:0007669"/>
    <property type="project" value="TreeGrafter"/>
</dbReference>
<proteinExistence type="inferred from homology"/>
<dbReference type="PANTHER" id="PTHR43580">
    <property type="entry name" value="OXIDOREDUCTASE GLYR1-RELATED"/>
    <property type="match status" value="1"/>
</dbReference>
<dbReference type="InterPro" id="IPR051265">
    <property type="entry name" value="HIBADH-related_NP60_sf"/>
</dbReference>
<dbReference type="InterPro" id="IPR048666">
    <property type="entry name" value="RedAm-like_C"/>
</dbReference>
<evidence type="ECO:0000313" key="6">
    <source>
        <dbReference type="Proteomes" id="UP000469185"/>
    </source>
</evidence>
<evidence type="ECO:0000256" key="2">
    <source>
        <dbReference type="ARBA" id="ARBA00023002"/>
    </source>
</evidence>
<dbReference type="InterPro" id="IPR036291">
    <property type="entry name" value="NAD(P)-bd_dom_sf"/>
</dbReference>
<accession>A0A6N9YGE0</accession>
<gene>
    <name evidence="5" type="ORF">G1H11_02000</name>
</gene>
<feature type="domain" description="6-phosphogluconate dehydrogenase NADP-binding" evidence="3">
    <location>
        <begin position="8"/>
        <end position="159"/>
    </location>
</feature>
<dbReference type="PIRSF" id="PIRSF000103">
    <property type="entry name" value="HIBADH"/>
    <property type="match status" value="1"/>
</dbReference>
<dbReference type="Gene3D" id="1.10.1040.10">
    <property type="entry name" value="N-(1-d-carboxylethyl)-l-norvaline Dehydrogenase, domain 2"/>
    <property type="match status" value="1"/>
</dbReference>
<sequence>MTEQKAPVTVLGLGDMGRALAEALLDSGHSVTVWNRSTGKADHLVAKGAAEAASARAAIEASPLVIACLLDDASVYGVLTPAAEVLAGRTLVNLTTGSPDQAREMAQWAEKQDVGGFLDGGIMAVPSMIGGSDAFILYSGSASAFDQYRDTLAELGAPTFAGADPGLAALLDLALLNGMYGMFAGFLQAAAIVDTEGIPVTEFSATLLTPWLQAVIGLLPEFARQIDTGQYAAEESNLAMQTSGVGFVEFAESIGISGELMAPMQRLMEQRVDDGHGGDDLSSVFELIRKSRERKENGK</sequence>
<reference evidence="5 6" key="1">
    <citation type="submission" date="2020-02" db="EMBL/GenBank/DDBJ databases">
        <authorList>
            <person name="Li X.-J."/>
            <person name="Feng X.-M."/>
        </authorList>
    </citation>
    <scope>NUCLEOTIDE SEQUENCE [LARGE SCALE GENOMIC DNA]</scope>
    <source>
        <strain evidence="5 6">CGMCC 4.7225</strain>
    </source>
</reference>
<name>A0A6N9YGE0_9ACTN</name>
<dbReference type="PANTHER" id="PTHR43580:SF2">
    <property type="entry name" value="CYTOKINE-LIKE NUCLEAR FACTOR N-PAC"/>
    <property type="match status" value="1"/>
</dbReference>
<comment type="similarity">
    <text evidence="1">Belongs to the HIBADH-related family.</text>
</comment>
<dbReference type="Proteomes" id="UP000469185">
    <property type="component" value="Unassembled WGS sequence"/>
</dbReference>
<dbReference type="GO" id="GO:0031491">
    <property type="term" value="F:nucleosome binding"/>
    <property type="evidence" value="ECO:0007669"/>
    <property type="project" value="TreeGrafter"/>
</dbReference>
<keyword evidence="6" id="KW-1185">Reference proteome</keyword>
<dbReference type="InterPro" id="IPR006115">
    <property type="entry name" value="6PGDH_NADP-bd"/>
</dbReference>
<comment type="caution">
    <text evidence="5">The sequence shown here is derived from an EMBL/GenBank/DDBJ whole genome shotgun (WGS) entry which is preliminary data.</text>
</comment>
<dbReference type="RefSeq" id="WP_163815491.1">
    <property type="nucleotide sequence ID" value="NZ_JAAGOB010000001.1"/>
</dbReference>
<evidence type="ECO:0000313" key="5">
    <source>
        <dbReference type="EMBL" id="NED94076.1"/>
    </source>
</evidence>
<feature type="domain" description="NADPH-dependent reductive aminase-like C-terminal" evidence="4">
    <location>
        <begin position="164"/>
        <end position="290"/>
    </location>
</feature>
<evidence type="ECO:0000256" key="1">
    <source>
        <dbReference type="ARBA" id="ARBA00009080"/>
    </source>
</evidence>